<keyword evidence="2" id="KW-1185">Reference proteome</keyword>
<evidence type="ECO:0000313" key="1">
    <source>
        <dbReference type="EMBL" id="KAG8454612.1"/>
    </source>
</evidence>
<dbReference type="OrthoDB" id="8934564at2759"/>
<dbReference type="EMBL" id="JAACNH010000001">
    <property type="protein sequence ID" value="KAG8454612.1"/>
    <property type="molecule type" value="Genomic_DNA"/>
</dbReference>
<protein>
    <submittedName>
        <fullName evidence="1">Uncharacterized protein</fullName>
    </submittedName>
</protein>
<sequence>MATKKKQRKTEDENHKFKVEWTESFAFIQNLNGLPTCLICKEKLSHNKKSNLERHFTIKHMSFSEKYPVGNARKKAVEELQKSQEKTCSVFNHWMQSSNYVNFASFVVSQEIAKRGNPYSDGEYIKRCFINASEELFRDFRNKADILKKIKELPLSAKTVKVRTGKMSSNITNQQVEDLKLVSALSIAVDESCDINDTAQVSLFVRFISTTGPKEELLGLLPLKGQTRGEDIANAVIQCIEKHHIPLDKIVSISTDGAKSMNGIRKGFVAIMKEKINHEILTYRCIIHQEALCAQTFPVEMCKVMELVIKIINSIIAKALNHRQFKEFLVEMESEYADLLLHNKVHWLSRGNVLKRFASLVTEIKAFFIEKGVHYPELADHQWIQKLYFMVDVTSHLNQLNRKLQGKGNTISSMLEEVISFENKLSVFAQDFERETFIHFPSLLKHRQEENNSDIDICYFKTTLLNMREAFLKRFHEFRNSKATLAFVKKPLDSAVTKLHFSPFNIDIGNFEMQLLDLKYKELWSSKFECLCADKEILEKNKCELSSQHKWSAFKELEKEDMLIFNAWNSVPDSYNQLKKLAFAVFSFFGSTYLCEQSFSSMNLIKSKLRSHLIDENLESCLKLKTTTYKPDLLKLSKEMQSHCSH</sequence>
<dbReference type="PANTHER" id="PTHR45913">
    <property type="entry name" value="EPM2A-INTERACTING PROTEIN 1"/>
    <property type="match status" value="1"/>
</dbReference>
<reference evidence="1" key="1">
    <citation type="thesis" date="2020" institute="ProQuest LLC" country="789 East Eisenhower Parkway, Ann Arbor, MI, USA">
        <title>Comparative Genomics and Chromosome Evolution.</title>
        <authorList>
            <person name="Mudd A.B."/>
        </authorList>
    </citation>
    <scope>NUCLEOTIDE SEQUENCE</scope>
    <source>
        <strain evidence="1">Female2</strain>
        <tissue evidence="1">Blood</tissue>
    </source>
</reference>
<comment type="caution">
    <text evidence="1">The sequence shown here is derived from an EMBL/GenBank/DDBJ whole genome shotgun (WGS) entry which is preliminary data.</text>
</comment>
<dbReference type="AlphaFoldDB" id="A0A8T2KDZ2"/>
<dbReference type="SUPFAM" id="SSF53098">
    <property type="entry name" value="Ribonuclease H-like"/>
    <property type="match status" value="1"/>
</dbReference>
<gene>
    <name evidence="1" type="ORF">GDO86_001004</name>
</gene>
<name>A0A8T2KDZ2_9PIPI</name>
<accession>A0A8T2KDZ2</accession>
<dbReference type="PANTHER" id="PTHR45913:SF10">
    <property type="entry name" value="DUF4371 DOMAIN-CONTAINING PROTEIN"/>
    <property type="match status" value="1"/>
</dbReference>
<proteinExistence type="predicted"/>
<organism evidence="1 2">
    <name type="scientific">Hymenochirus boettgeri</name>
    <name type="common">Congo dwarf clawed frog</name>
    <dbReference type="NCBI Taxonomy" id="247094"/>
    <lineage>
        <taxon>Eukaryota</taxon>
        <taxon>Metazoa</taxon>
        <taxon>Chordata</taxon>
        <taxon>Craniata</taxon>
        <taxon>Vertebrata</taxon>
        <taxon>Euteleostomi</taxon>
        <taxon>Amphibia</taxon>
        <taxon>Batrachia</taxon>
        <taxon>Anura</taxon>
        <taxon>Pipoidea</taxon>
        <taxon>Pipidae</taxon>
        <taxon>Pipinae</taxon>
        <taxon>Hymenochirus</taxon>
    </lineage>
</organism>
<evidence type="ECO:0000313" key="2">
    <source>
        <dbReference type="Proteomes" id="UP000812440"/>
    </source>
</evidence>
<dbReference type="InterPro" id="IPR012337">
    <property type="entry name" value="RNaseH-like_sf"/>
</dbReference>
<dbReference type="Proteomes" id="UP000812440">
    <property type="component" value="Chromosome 1"/>
</dbReference>